<organism evidence="1 2">
    <name type="scientific">Desulforhopalus singaporensis</name>
    <dbReference type="NCBI Taxonomy" id="91360"/>
    <lineage>
        <taxon>Bacteria</taxon>
        <taxon>Pseudomonadati</taxon>
        <taxon>Thermodesulfobacteriota</taxon>
        <taxon>Desulfobulbia</taxon>
        <taxon>Desulfobulbales</taxon>
        <taxon>Desulfocapsaceae</taxon>
        <taxon>Desulforhopalus</taxon>
    </lineage>
</organism>
<evidence type="ECO:0000313" key="2">
    <source>
        <dbReference type="Proteomes" id="UP000199073"/>
    </source>
</evidence>
<accession>A0A1H0VDZ3</accession>
<dbReference type="AlphaFoldDB" id="A0A1H0VDZ3"/>
<name>A0A1H0VDZ3_9BACT</name>
<protein>
    <submittedName>
        <fullName evidence="1">Uncharacterized protein</fullName>
    </submittedName>
</protein>
<dbReference type="Proteomes" id="UP000199073">
    <property type="component" value="Unassembled WGS sequence"/>
</dbReference>
<sequence>MPVNAVVLAGTDGVGLGYMKLWVCIMTTEFDTIVSESAASLIGLITLEMKLTVKA</sequence>
<proteinExistence type="predicted"/>
<dbReference type="EMBL" id="FNJI01000047">
    <property type="protein sequence ID" value="SDP76584.1"/>
    <property type="molecule type" value="Genomic_DNA"/>
</dbReference>
<keyword evidence="2" id="KW-1185">Reference proteome</keyword>
<gene>
    <name evidence="1" type="ORF">SAMN05660330_04006</name>
</gene>
<evidence type="ECO:0000313" key="1">
    <source>
        <dbReference type="EMBL" id="SDP76584.1"/>
    </source>
</evidence>
<reference evidence="1 2" key="1">
    <citation type="submission" date="2016-10" db="EMBL/GenBank/DDBJ databases">
        <authorList>
            <person name="de Groot N.N."/>
        </authorList>
    </citation>
    <scope>NUCLEOTIDE SEQUENCE [LARGE SCALE GENOMIC DNA]</scope>
    <source>
        <strain evidence="1 2">DSM 12130</strain>
    </source>
</reference>